<dbReference type="InterPro" id="IPR027417">
    <property type="entry name" value="P-loop_NTPase"/>
</dbReference>
<evidence type="ECO:0000259" key="1">
    <source>
        <dbReference type="Pfam" id="PF13173"/>
    </source>
</evidence>
<evidence type="ECO:0000313" key="3">
    <source>
        <dbReference type="EMBL" id="GLI52948.1"/>
    </source>
</evidence>
<dbReference type="EMBL" id="BSDX01000001">
    <property type="protein sequence ID" value="GLI52948.1"/>
    <property type="molecule type" value="Genomic_DNA"/>
</dbReference>
<dbReference type="Pfam" id="PF13173">
    <property type="entry name" value="AAA_14"/>
    <property type="match status" value="1"/>
</dbReference>
<sequence>MTQGEFIKVLDDWNFWHKELDCGIEREFYLKKLQELVRKGFCTVVTGPRRVGKTYIMRQFLKKLINLGVSPRCTLFINFEDPRLTELNLTVLERLYQTYIENLKPDNEVFLFFDEIQEVNHWEKWVLKMLELKRANIIISGSNAKLLSRELSTLLTGRHLDLTVMPLSFAEFLKFKEAENSDVFTTKELFKDYIKFGGFPEVVLNKNKHEILLSYLADILEKDIIRRHNIRKREQIKSLLRFYLTNFSAMVTNRAVSKFLEINKDTVDKFSRYLEDAFLFSFVKRFSFKVKEIEKSARKVYSIDTGLSNAMDISLSENIGRHLENIVYLELLRQKISSPEIEIYYFKETNTGEVDFVVKSGKGIKSLIQVCWDISDFRTRKREIKALLKASETLKCDNLLIITEDREEEERINGKTIKILPILKFLQ</sequence>
<accession>A0A9W6GFH7</accession>
<name>A0A9W6GFH7_9BACT</name>
<comment type="caution">
    <text evidence="3">The sequence shown here is derived from an EMBL/GenBank/DDBJ whole genome shotgun (WGS) entry which is preliminary data.</text>
</comment>
<dbReference type="Pfam" id="PF13635">
    <property type="entry name" value="DUF4143"/>
    <property type="match status" value="1"/>
</dbReference>
<dbReference type="InterPro" id="IPR041682">
    <property type="entry name" value="AAA_14"/>
</dbReference>
<proteinExistence type="predicted"/>
<dbReference type="InterPro" id="IPR025420">
    <property type="entry name" value="DUF4143"/>
</dbReference>
<dbReference type="Proteomes" id="UP001144297">
    <property type="component" value="Unassembled WGS sequence"/>
</dbReference>
<dbReference type="PANTHER" id="PTHR33295:SF19">
    <property type="entry name" value="ARCHAEAL ATPASE"/>
    <property type="match status" value="1"/>
</dbReference>
<evidence type="ECO:0000313" key="4">
    <source>
        <dbReference type="Proteomes" id="UP001144297"/>
    </source>
</evidence>
<dbReference type="AlphaFoldDB" id="A0A9W6GFH7"/>
<dbReference type="Gene3D" id="3.40.50.300">
    <property type="entry name" value="P-loop containing nucleotide triphosphate hydrolases"/>
    <property type="match status" value="1"/>
</dbReference>
<gene>
    <name evidence="3" type="ORF">TISLANDTSLP1_06410</name>
</gene>
<dbReference type="PANTHER" id="PTHR33295">
    <property type="entry name" value="ATPASE"/>
    <property type="match status" value="1"/>
</dbReference>
<reference evidence="3" key="1">
    <citation type="submission" date="2022-12" db="EMBL/GenBank/DDBJ databases">
        <title>Reference genome sequencing for broad-spectrum identification of bacterial and archaeal isolates by mass spectrometry.</title>
        <authorList>
            <person name="Sekiguchi Y."/>
            <person name="Tourlousse D.M."/>
        </authorList>
    </citation>
    <scope>NUCLEOTIDE SEQUENCE</scope>
    <source>
        <strain evidence="3">TSL-P1</strain>
    </source>
</reference>
<dbReference type="SUPFAM" id="SSF52540">
    <property type="entry name" value="P-loop containing nucleoside triphosphate hydrolases"/>
    <property type="match status" value="1"/>
</dbReference>
<organism evidence="3 4">
    <name type="scientific">Thermodesulfovibrio yellowstonii</name>
    <dbReference type="NCBI Taxonomy" id="28262"/>
    <lineage>
        <taxon>Bacteria</taxon>
        <taxon>Pseudomonadati</taxon>
        <taxon>Nitrospirota</taxon>
        <taxon>Thermodesulfovibrionia</taxon>
        <taxon>Thermodesulfovibrionales</taxon>
        <taxon>Thermodesulfovibrionaceae</taxon>
        <taxon>Thermodesulfovibrio</taxon>
    </lineage>
</organism>
<feature type="domain" description="AAA" evidence="1">
    <location>
        <begin position="43"/>
        <end position="173"/>
    </location>
</feature>
<feature type="domain" description="DUF4143" evidence="2">
    <location>
        <begin position="221"/>
        <end position="372"/>
    </location>
</feature>
<keyword evidence="4" id="KW-1185">Reference proteome</keyword>
<protein>
    <submittedName>
        <fullName evidence="3">ATPase</fullName>
    </submittedName>
</protein>
<evidence type="ECO:0000259" key="2">
    <source>
        <dbReference type="Pfam" id="PF13635"/>
    </source>
</evidence>